<organism evidence="2 3">
    <name type="scientific">Cinchona calisaya</name>
    <dbReference type="NCBI Taxonomy" id="153742"/>
    <lineage>
        <taxon>Eukaryota</taxon>
        <taxon>Viridiplantae</taxon>
        <taxon>Streptophyta</taxon>
        <taxon>Embryophyta</taxon>
        <taxon>Tracheophyta</taxon>
        <taxon>Spermatophyta</taxon>
        <taxon>Magnoliopsida</taxon>
        <taxon>eudicotyledons</taxon>
        <taxon>Gunneridae</taxon>
        <taxon>Pentapetalae</taxon>
        <taxon>asterids</taxon>
        <taxon>lamiids</taxon>
        <taxon>Gentianales</taxon>
        <taxon>Rubiaceae</taxon>
        <taxon>Cinchonoideae</taxon>
        <taxon>Cinchoneae</taxon>
        <taxon>Cinchona</taxon>
    </lineage>
</organism>
<sequence>MKSPFHFFLCLLQKLPTAFKSKQDSSDNIPASDDFYLGDFMLTENPIKKVVKRIRRVKKNSASNQPNPEGETLILSGTGSAIPAPKINEAMMTIPEVEVPQVLESTGVEGSQPPIVLIKSPRDDEEVVEIPSFSRKGKKPMNPLLFL</sequence>
<protein>
    <submittedName>
        <fullName evidence="2">Uncharacterized protein</fullName>
    </submittedName>
</protein>
<feature type="signal peptide" evidence="1">
    <location>
        <begin position="1"/>
        <end position="20"/>
    </location>
</feature>
<comment type="caution">
    <text evidence="2">The sequence shown here is derived from an EMBL/GenBank/DDBJ whole genome shotgun (WGS) entry which is preliminary data.</text>
</comment>
<dbReference type="EMBL" id="JBJUIK010000001">
    <property type="protein sequence ID" value="KAL3537298.1"/>
    <property type="molecule type" value="Genomic_DNA"/>
</dbReference>
<keyword evidence="3" id="KW-1185">Reference proteome</keyword>
<gene>
    <name evidence="2" type="ORF">ACH5RR_000664</name>
</gene>
<feature type="chain" id="PRO_5044793472" evidence="1">
    <location>
        <begin position="21"/>
        <end position="147"/>
    </location>
</feature>
<accession>A0ABD3B1U6</accession>
<name>A0ABD3B1U6_9GENT</name>
<reference evidence="2 3" key="1">
    <citation type="submission" date="2024-11" db="EMBL/GenBank/DDBJ databases">
        <title>A near-complete genome assembly of Cinchona calisaya.</title>
        <authorList>
            <person name="Lian D.C."/>
            <person name="Zhao X.W."/>
            <person name="Wei L."/>
        </authorList>
    </citation>
    <scope>NUCLEOTIDE SEQUENCE [LARGE SCALE GENOMIC DNA]</scope>
    <source>
        <tissue evidence="2">Nenye</tissue>
    </source>
</reference>
<dbReference type="Proteomes" id="UP001630127">
    <property type="component" value="Unassembled WGS sequence"/>
</dbReference>
<dbReference type="AlphaFoldDB" id="A0ABD3B1U6"/>
<evidence type="ECO:0000256" key="1">
    <source>
        <dbReference type="SAM" id="SignalP"/>
    </source>
</evidence>
<evidence type="ECO:0000313" key="2">
    <source>
        <dbReference type="EMBL" id="KAL3537298.1"/>
    </source>
</evidence>
<proteinExistence type="predicted"/>
<evidence type="ECO:0000313" key="3">
    <source>
        <dbReference type="Proteomes" id="UP001630127"/>
    </source>
</evidence>
<keyword evidence="1" id="KW-0732">Signal</keyword>